<evidence type="ECO:0000313" key="3">
    <source>
        <dbReference type="EMBL" id="GMI36547.1"/>
    </source>
</evidence>
<evidence type="ECO:0008006" key="5">
    <source>
        <dbReference type="Google" id="ProtNLM"/>
    </source>
</evidence>
<evidence type="ECO:0000256" key="1">
    <source>
        <dbReference type="ARBA" id="ARBA00038101"/>
    </source>
</evidence>
<dbReference type="AlphaFoldDB" id="A0A9W7G911"/>
<dbReference type="InterPro" id="IPR011990">
    <property type="entry name" value="TPR-like_helical_dom_sf"/>
</dbReference>
<evidence type="ECO:0000313" key="4">
    <source>
        <dbReference type="Proteomes" id="UP001165065"/>
    </source>
</evidence>
<dbReference type="SUPFAM" id="SSF81901">
    <property type="entry name" value="HCP-like"/>
    <property type="match status" value="1"/>
</dbReference>
<feature type="region of interest" description="Disordered" evidence="2">
    <location>
        <begin position="167"/>
        <end position="189"/>
    </location>
</feature>
<dbReference type="InterPro" id="IPR006597">
    <property type="entry name" value="Sel1-like"/>
</dbReference>
<sequence>MYDPKLYMLRELYAGRGVDWMIQLNVNFKSSIVCPPAPPPQPNKPPPHKPPPIELITINGIKVLLRPSSTPPECNHLFFTANNIVDEGNKKTVEGLLSKNPLREGWNKVFIAVKSPNPSSSTSSLVGSVNGVSTAVVTYNYDFREYLSVQGGRGYELGGLIWHQGLGGTEKDKDKENEKVEGVEASPPTKARRGEIVSAPFPSDLGYKTFDERLSADKFEHCANVDLEIKKFMEEPNGIRLMECMGIKFDVPSGGERGLIKSYLIYALDYTSSETPFYLHNPPEMPPPPSYVVSNSGLCTLSSTILKDPTAWALRGYSTGKSRPLPDISFSTLSEMEDRQAFYSSTSAPSTTLRLAQNFYWGAPGIPQDHARAFQHFREAGDVPGPQQGEALYNLGVMYANGQSPPPHNQPDVRAIEAWERAEALGDTSSTVGLANIHLGGRKLSNGTEIPRNATRARVMYEKAAEMGSKDAMEVLAKGFLANWWGARDPTQAYKWYAKCAAWMKEACMAQIGMGVGTKDGWVSEWDRAQNTTKLLEGITHNDGRKLYIVDGVEIPASHDCYSGRRYLHNVAATGHWVHTAIDKGLQAYEEGNLEAAHFQFVKCGLMGLHMCSERSFDVADDLLELMEPSSPERKKLLRLNKYMRVMLANDDHAWSVTWLGHCYWKGDGKGDGEEGVEYGCPTNRTLALKLYEEGGMLGDDEALFNSAFINYFGGVPGQEVNRTKAKEELEVIKGGGGRAEGWLAATLMLWGIELFEAAESFWGWWLDLVKGLGGVGEEL</sequence>
<dbReference type="PANTHER" id="PTHR11102">
    <property type="entry name" value="SEL-1-LIKE PROTEIN"/>
    <property type="match status" value="1"/>
</dbReference>
<gene>
    <name evidence="3" type="ORF">TrCOL_g1966</name>
</gene>
<evidence type="ECO:0000256" key="2">
    <source>
        <dbReference type="SAM" id="MobiDB-lite"/>
    </source>
</evidence>
<dbReference type="Proteomes" id="UP001165065">
    <property type="component" value="Unassembled WGS sequence"/>
</dbReference>
<comment type="caution">
    <text evidence="3">The sequence shown here is derived from an EMBL/GenBank/DDBJ whole genome shotgun (WGS) entry which is preliminary data.</text>
</comment>
<keyword evidence="4" id="KW-1185">Reference proteome</keyword>
<dbReference type="PANTHER" id="PTHR11102:SF160">
    <property type="entry name" value="ERAD-ASSOCIATED E3 UBIQUITIN-PROTEIN LIGASE COMPONENT HRD3"/>
    <property type="match status" value="1"/>
</dbReference>
<dbReference type="InterPro" id="IPR050767">
    <property type="entry name" value="Sel1_AlgK"/>
</dbReference>
<dbReference type="OrthoDB" id="272077at2759"/>
<dbReference type="Pfam" id="PF08238">
    <property type="entry name" value="Sel1"/>
    <property type="match status" value="5"/>
</dbReference>
<dbReference type="Gene3D" id="1.25.40.10">
    <property type="entry name" value="Tetratricopeptide repeat domain"/>
    <property type="match status" value="3"/>
</dbReference>
<dbReference type="SMART" id="SM00671">
    <property type="entry name" value="SEL1"/>
    <property type="match status" value="4"/>
</dbReference>
<accession>A0A9W7G911</accession>
<comment type="similarity">
    <text evidence="1">Belongs to the sel-1 family.</text>
</comment>
<reference evidence="4" key="1">
    <citation type="journal article" date="2023" name="Commun. Biol.">
        <title>Genome analysis of Parmales, the sister group of diatoms, reveals the evolutionary specialization of diatoms from phago-mixotrophs to photoautotrophs.</title>
        <authorList>
            <person name="Ban H."/>
            <person name="Sato S."/>
            <person name="Yoshikawa S."/>
            <person name="Yamada K."/>
            <person name="Nakamura Y."/>
            <person name="Ichinomiya M."/>
            <person name="Sato N."/>
            <person name="Blanc-Mathieu R."/>
            <person name="Endo H."/>
            <person name="Kuwata A."/>
            <person name="Ogata H."/>
        </authorList>
    </citation>
    <scope>NUCLEOTIDE SEQUENCE [LARGE SCALE GENOMIC DNA]</scope>
</reference>
<organism evidence="3 4">
    <name type="scientific">Triparma columacea</name>
    <dbReference type="NCBI Taxonomy" id="722753"/>
    <lineage>
        <taxon>Eukaryota</taxon>
        <taxon>Sar</taxon>
        <taxon>Stramenopiles</taxon>
        <taxon>Ochrophyta</taxon>
        <taxon>Bolidophyceae</taxon>
        <taxon>Parmales</taxon>
        <taxon>Triparmaceae</taxon>
        <taxon>Triparma</taxon>
    </lineage>
</organism>
<proteinExistence type="inferred from homology"/>
<protein>
    <recommendedName>
        <fullName evidence="5">HCP-like protein</fullName>
    </recommendedName>
</protein>
<name>A0A9W7G911_9STRA</name>
<feature type="compositionally biased region" description="Basic and acidic residues" evidence="2">
    <location>
        <begin position="169"/>
        <end position="182"/>
    </location>
</feature>
<dbReference type="EMBL" id="BRYA01000066">
    <property type="protein sequence ID" value="GMI36547.1"/>
    <property type="molecule type" value="Genomic_DNA"/>
</dbReference>